<feature type="transmembrane region" description="Helical" evidence="6">
    <location>
        <begin position="12"/>
        <end position="29"/>
    </location>
</feature>
<organism evidence="8 9">
    <name type="scientific">Rhizobium aquaticum</name>
    <dbReference type="NCBI Taxonomy" id="1549636"/>
    <lineage>
        <taxon>Bacteria</taxon>
        <taxon>Pseudomonadati</taxon>
        <taxon>Pseudomonadota</taxon>
        <taxon>Alphaproteobacteria</taxon>
        <taxon>Hyphomicrobiales</taxon>
        <taxon>Rhizobiaceae</taxon>
        <taxon>Rhizobium/Agrobacterium group</taxon>
        <taxon>Rhizobium</taxon>
    </lineage>
</organism>
<dbReference type="PANTHER" id="PTHR22911:SF6">
    <property type="entry name" value="SOLUTE CARRIER FAMILY 35 MEMBER G1"/>
    <property type="match status" value="1"/>
</dbReference>
<keyword evidence="5 6" id="KW-0472">Membrane</keyword>
<evidence type="ECO:0000256" key="5">
    <source>
        <dbReference type="ARBA" id="ARBA00023136"/>
    </source>
</evidence>
<feature type="transmembrane region" description="Helical" evidence="6">
    <location>
        <begin position="159"/>
        <end position="179"/>
    </location>
</feature>
<name>A0ABV2IXN2_9HYPH</name>
<protein>
    <submittedName>
        <fullName evidence="8">Drug/metabolite transporter (DMT)-like permease</fullName>
    </submittedName>
</protein>
<gene>
    <name evidence="8" type="ORF">ABID16_001545</name>
</gene>
<feature type="transmembrane region" description="Helical" evidence="6">
    <location>
        <begin position="41"/>
        <end position="59"/>
    </location>
</feature>
<feature type="transmembrane region" description="Helical" evidence="6">
    <location>
        <begin position="218"/>
        <end position="236"/>
    </location>
</feature>
<keyword evidence="3 6" id="KW-0812">Transmembrane</keyword>
<evidence type="ECO:0000256" key="1">
    <source>
        <dbReference type="ARBA" id="ARBA00004141"/>
    </source>
</evidence>
<keyword evidence="9" id="KW-1185">Reference proteome</keyword>
<evidence type="ECO:0000256" key="4">
    <source>
        <dbReference type="ARBA" id="ARBA00022989"/>
    </source>
</evidence>
<dbReference type="EMBL" id="JBEPMB010000001">
    <property type="protein sequence ID" value="MET3613240.1"/>
    <property type="molecule type" value="Genomic_DNA"/>
</dbReference>
<evidence type="ECO:0000313" key="8">
    <source>
        <dbReference type="EMBL" id="MET3613240.1"/>
    </source>
</evidence>
<feature type="transmembrane region" description="Helical" evidence="6">
    <location>
        <begin position="102"/>
        <end position="120"/>
    </location>
</feature>
<feature type="transmembrane region" description="Helical" evidence="6">
    <location>
        <begin position="191"/>
        <end position="212"/>
    </location>
</feature>
<dbReference type="PANTHER" id="PTHR22911">
    <property type="entry name" value="ACYL-MALONYL CONDENSING ENZYME-RELATED"/>
    <property type="match status" value="1"/>
</dbReference>
<comment type="caution">
    <text evidence="8">The sequence shown here is derived from an EMBL/GenBank/DDBJ whole genome shotgun (WGS) entry which is preliminary data.</text>
</comment>
<feature type="transmembrane region" description="Helical" evidence="6">
    <location>
        <begin position="127"/>
        <end position="147"/>
    </location>
</feature>
<evidence type="ECO:0000256" key="2">
    <source>
        <dbReference type="ARBA" id="ARBA00009853"/>
    </source>
</evidence>
<dbReference type="SUPFAM" id="SSF103481">
    <property type="entry name" value="Multidrug resistance efflux transporter EmrE"/>
    <property type="match status" value="2"/>
</dbReference>
<keyword evidence="4 6" id="KW-1133">Transmembrane helix</keyword>
<evidence type="ECO:0000256" key="3">
    <source>
        <dbReference type="ARBA" id="ARBA00022692"/>
    </source>
</evidence>
<feature type="domain" description="EamA" evidence="7">
    <location>
        <begin position="160"/>
        <end position="290"/>
    </location>
</feature>
<feature type="transmembrane region" description="Helical" evidence="6">
    <location>
        <begin position="273"/>
        <end position="291"/>
    </location>
</feature>
<dbReference type="Proteomes" id="UP001549047">
    <property type="component" value="Unassembled WGS sequence"/>
</dbReference>
<proteinExistence type="inferred from homology"/>
<dbReference type="Pfam" id="PF00892">
    <property type="entry name" value="EamA"/>
    <property type="match status" value="2"/>
</dbReference>
<reference evidence="8 9" key="1">
    <citation type="submission" date="2024-06" db="EMBL/GenBank/DDBJ databases">
        <title>Genomic Encyclopedia of Type Strains, Phase IV (KMG-IV): sequencing the most valuable type-strain genomes for metagenomic binning, comparative biology and taxonomic classification.</title>
        <authorList>
            <person name="Goeker M."/>
        </authorList>
    </citation>
    <scope>NUCLEOTIDE SEQUENCE [LARGE SCALE GENOMIC DNA]</scope>
    <source>
        <strain evidence="8 9">DSM 29780</strain>
    </source>
</reference>
<feature type="domain" description="EamA" evidence="7">
    <location>
        <begin position="10"/>
        <end position="143"/>
    </location>
</feature>
<dbReference type="InterPro" id="IPR037185">
    <property type="entry name" value="EmrE-like"/>
</dbReference>
<evidence type="ECO:0000313" key="9">
    <source>
        <dbReference type="Proteomes" id="UP001549047"/>
    </source>
</evidence>
<dbReference type="RefSeq" id="WP_354555722.1">
    <property type="nucleotide sequence ID" value="NZ_JBEPMB010000001.1"/>
</dbReference>
<evidence type="ECO:0000256" key="6">
    <source>
        <dbReference type="SAM" id="Phobius"/>
    </source>
</evidence>
<evidence type="ECO:0000259" key="7">
    <source>
        <dbReference type="Pfam" id="PF00892"/>
    </source>
</evidence>
<sequence>MQSSAANPIRGIVLKILSVLVFLVMSTCIKMAGDGMATGEITFYRSFFAIFPILGYLAWRGELKTAFQTKSIWGQITRGFVGVVSMTFSFYGLVRLPLPDAIAINYAMPLFSVIFAAIFLKEVLRIYRITAVIIGLTGVLIISWPKLTLIEHAGSSEAAFGAMALIASATLGAVAMLLVRRLVQTEKSSTIVLYFSLTASVFSLFSIPLGWPPMTMEQQLLLMIAGFCGGLAQILMTESYRYAEVSTIAPFEYTSIVFGLIVSYFLFGDVPEPMMLVGTAIVICAGIFIIYRESRLGLERKAMRKLVTPQG</sequence>
<feature type="transmembrane region" description="Helical" evidence="6">
    <location>
        <begin position="79"/>
        <end position="96"/>
    </location>
</feature>
<comment type="subcellular location">
    <subcellularLocation>
        <location evidence="1">Membrane</location>
        <topology evidence="1">Multi-pass membrane protein</topology>
    </subcellularLocation>
</comment>
<dbReference type="InterPro" id="IPR000620">
    <property type="entry name" value="EamA_dom"/>
</dbReference>
<feature type="transmembrane region" description="Helical" evidence="6">
    <location>
        <begin position="248"/>
        <end position="267"/>
    </location>
</feature>
<accession>A0ABV2IXN2</accession>
<comment type="similarity">
    <text evidence="2">Belongs to the drug/metabolite transporter (DMT) superfamily. 10 TMS drug/metabolite exporter (DME) (TC 2.A.7.3) family.</text>
</comment>